<dbReference type="GO" id="GO:0030544">
    <property type="term" value="F:Hsp70 protein binding"/>
    <property type="evidence" value="ECO:0007669"/>
    <property type="project" value="InterPro"/>
</dbReference>
<dbReference type="InterPro" id="IPR001305">
    <property type="entry name" value="HSP_DnaJ_Cys-rich_dom"/>
</dbReference>
<evidence type="ECO:0000256" key="8">
    <source>
        <dbReference type="SAM" id="SignalP"/>
    </source>
</evidence>
<proteinExistence type="inferred from homology"/>
<keyword evidence="1 6" id="KW-0479">Metal-binding</keyword>
<keyword evidence="2" id="KW-0677">Repeat</keyword>
<feature type="signal peptide" evidence="8">
    <location>
        <begin position="1"/>
        <end position="21"/>
    </location>
</feature>
<dbReference type="PROSITE" id="PS00636">
    <property type="entry name" value="DNAJ_1"/>
    <property type="match status" value="1"/>
</dbReference>
<dbReference type="EMBL" id="CAADRA010007504">
    <property type="protein sequence ID" value="VFU01606.1"/>
    <property type="molecule type" value="Genomic_DNA"/>
</dbReference>
<dbReference type="OrthoDB" id="550424at2759"/>
<dbReference type="Gene3D" id="2.10.230.10">
    <property type="entry name" value="Heat shock protein DnaJ, cysteine-rich domain"/>
    <property type="match status" value="1"/>
</dbReference>
<gene>
    <name evidence="12" type="primary">Aste57867_24975</name>
    <name evidence="11" type="ORF">As57867_024897</name>
    <name evidence="12" type="ORF">ASTE57867_24975</name>
</gene>
<evidence type="ECO:0000256" key="2">
    <source>
        <dbReference type="ARBA" id="ARBA00022737"/>
    </source>
</evidence>
<accession>A0A485LRY2</accession>
<keyword evidence="3 6" id="KW-0863">Zinc-finger</keyword>
<keyword evidence="8" id="KW-0732">Signal</keyword>
<feature type="domain" description="CR-type" evidence="10">
    <location>
        <begin position="145"/>
        <end position="227"/>
    </location>
</feature>
<protein>
    <submittedName>
        <fullName evidence="12">Aste57867_24975 protein</fullName>
    </submittedName>
</protein>
<dbReference type="CDD" id="cd06257">
    <property type="entry name" value="DnaJ"/>
    <property type="match status" value="1"/>
</dbReference>
<evidence type="ECO:0000259" key="9">
    <source>
        <dbReference type="PROSITE" id="PS50076"/>
    </source>
</evidence>
<dbReference type="CDD" id="cd10719">
    <property type="entry name" value="DnaJ_zf"/>
    <property type="match status" value="1"/>
</dbReference>
<evidence type="ECO:0000259" key="10">
    <source>
        <dbReference type="PROSITE" id="PS51188"/>
    </source>
</evidence>
<dbReference type="PANTHER" id="PTHR43888">
    <property type="entry name" value="DNAJ-LIKE-2, ISOFORM A-RELATED"/>
    <property type="match status" value="1"/>
</dbReference>
<dbReference type="FunFam" id="2.10.230.10:FF:000002">
    <property type="entry name" value="Molecular chaperone DnaJ"/>
    <property type="match status" value="1"/>
</dbReference>
<dbReference type="InterPro" id="IPR008971">
    <property type="entry name" value="HSP40/DnaJ_pept-bd"/>
</dbReference>
<sequence length="365" mass="40418">MRLRIFLYLVVLAVVAALVQAHDHHHHDHEDYYDVLGVGMDASDGDIKKAYRKLSLQYHPDKNKGNADAEAKFQRISRAYEILSNPETKDIYDFEGEEGLQRHQNQGNHQPGPFDHFFGGGGGGRQKGPDAAVEVQVTLEELYNGGEKSVTFRRNVICRKCKGTGAKDGQTKPCKKCGGQGIVLVNQQMGPGFTVQMQQQCPKCGGRGKTFKSKCPHCNGHKVVEDMKTITGVIERGMPSNHEIVFERAGEQHPGIMPGNVIMRLAQQPHRVFRRAGDDLHASVTISLGDALLGFDSALSHLDGHKVTIAHDGVTKPFEVRRIEGEGMPHHHVPSQHGDLHVLHNIRFPSQLSDAQKELVKKLLP</sequence>
<evidence type="ECO:0000256" key="3">
    <source>
        <dbReference type="ARBA" id="ARBA00022771"/>
    </source>
</evidence>
<feature type="domain" description="J" evidence="9">
    <location>
        <begin position="31"/>
        <end position="96"/>
    </location>
</feature>
<dbReference type="EMBL" id="VJMH01007478">
    <property type="protein sequence ID" value="KAF0682962.1"/>
    <property type="molecule type" value="Genomic_DNA"/>
</dbReference>
<keyword evidence="4 6" id="KW-0862">Zinc</keyword>
<dbReference type="InterPro" id="IPR001623">
    <property type="entry name" value="DnaJ_domain"/>
</dbReference>
<dbReference type="PROSITE" id="PS50076">
    <property type="entry name" value="DNAJ_2"/>
    <property type="match status" value="1"/>
</dbReference>
<dbReference type="GO" id="GO:0051082">
    <property type="term" value="F:unfolded protein binding"/>
    <property type="evidence" value="ECO:0007669"/>
    <property type="project" value="InterPro"/>
</dbReference>
<evidence type="ECO:0000313" key="13">
    <source>
        <dbReference type="Proteomes" id="UP000332933"/>
    </source>
</evidence>
<dbReference type="PROSITE" id="PS51188">
    <property type="entry name" value="ZF_CR"/>
    <property type="match status" value="1"/>
</dbReference>
<feature type="zinc finger region" description="CR-type" evidence="6">
    <location>
        <begin position="145"/>
        <end position="227"/>
    </location>
</feature>
<dbReference type="InterPro" id="IPR018253">
    <property type="entry name" value="DnaJ_domain_CS"/>
</dbReference>
<dbReference type="GO" id="GO:0006457">
    <property type="term" value="P:protein folding"/>
    <property type="evidence" value="ECO:0007669"/>
    <property type="project" value="InterPro"/>
</dbReference>
<dbReference type="SUPFAM" id="SSF57938">
    <property type="entry name" value="DnaJ/Hsp40 cysteine-rich domain"/>
    <property type="match status" value="1"/>
</dbReference>
<reference evidence="11" key="2">
    <citation type="submission" date="2019-06" db="EMBL/GenBank/DDBJ databases">
        <title>Genomics analysis of Aphanomyces spp. identifies a new class of oomycete effector associated with host adaptation.</title>
        <authorList>
            <person name="Gaulin E."/>
        </authorList>
    </citation>
    <scope>NUCLEOTIDE SEQUENCE</scope>
    <source>
        <strain evidence="11">CBS 578.67</strain>
    </source>
</reference>
<dbReference type="Gene3D" id="1.10.287.110">
    <property type="entry name" value="DnaJ domain"/>
    <property type="match status" value="1"/>
</dbReference>
<keyword evidence="13" id="KW-1185">Reference proteome</keyword>
<dbReference type="Gene3D" id="2.60.260.20">
    <property type="entry name" value="Urease metallochaperone UreE, N-terminal domain"/>
    <property type="match status" value="2"/>
</dbReference>
<dbReference type="InterPro" id="IPR012724">
    <property type="entry name" value="DnaJ"/>
</dbReference>
<name>A0A485LRY2_9STRA</name>
<dbReference type="InterPro" id="IPR036869">
    <property type="entry name" value="J_dom_sf"/>
</dbReference>
<dbReference type="Pfam" id="PF01556">
    <property type="entry name" value="DnaJ_C"/>
    <property type="match status" value="1"/>
</dbReference>
<feature type="region of interest" description="Disordered" evidence="7">
    <location>
        <begin position="99"/>
        <end position="129"/>
    </location>
</feature>
<dbReference type="InterPro" id="IPR036410">
    <property type="entry name" value="HSP_DnaJ_Cys-rich_dom_sf"/>
</dbReference>
<keyword evidence="5" id="KW-0143">Chaperone</keyword>
<dbReference type="PRINTS" id="PR00625">
    <property type="entry name" value="JDOMAIN"/>
</dbReference>
<dbReference type="GO" id="GO:0005524">
    <property type="term" value="F:ATP binding"/>
    <property type="evidence" value="ECO:0007669"/>
    <property type="project" value="InterPro"/>
</dbReference>
<dbReference type="SMART" id="SM00271">
    <property type="entry name" value="DnaJ"/>
    <property type="match status" value="1"/>
</dbReference>
<dbReference type="GO" id="GO:0009408">
    <property type="term" value="P:response to heat"/>
    <property type="evidence" value="ECO:0007669"/>
    <property type="project" value="InterPro"/>
</dbReference>
<dbReference type="GO" id="GO:0008270">
    <property type="term" value="F:zinc ion binding"/>
    <property type="evidence" value="ECO:0007669"/>
    <property type="project" value="UniProtKB-KW"/>
</dbReference>
<dbReference type="InterPro" id="IPR044713">
    <property type="entry name" value="DNJA1/2-like"/>
</dbReference>
<evidence type="ECO:0000313" key="12">
    <source>
        <dbReference type="EMBL" id="VFU01606.1"/>
    </source>
</evidence>
<dbReference type="InterPro" id="IPR002939">
    <property type="entry name" value="DnaJ_C"/>
</dbReference>
<evidence type="ECO:0000313" key="11">
    <source>
        <dbReference type="EMBL" id="KAF0682962.1"/>
    </source>
</evidence>
<evidence type="ECO:0000256" key="6">
    <source>
        <dbReference type="PROSITE-ProRule" id="PRU00546"/>
    </source>
</evidence>
<dbReference type="CDD" id="cd10747">
    <property type="entry name" value="DnaJ_C"/>
    <property type="match status" value="1"/>
</dbReference>
<feature type="chain" id="PRO_5036116624" evidence="8">
    <location>
        <begin position="22"/>
        <end position="365"/>
    </location>
</feature>
<dbReference type="HAMAP" id="MF_01152">
    <property type="entry name" value="DnaJ"/>
    <property type="match status" value="1"/>
</dbReference>
<evidence type="ECO:0000256" key="7">
    <source>
        <dbReference type="SAM" id="MobiDB-lite"/>
    </source>
</evidence>
<organism evidence="12 13">
    <name type="scientific">Aphanomyces stellatus</name>
    <dbReference type="NCBI Taxonomy" id="120398"/>
    <lineage>
        <taxon>Eukaryota</taxon>
        <taxon>Sar</taxon>
        <taxon>Stramenopiles</taxon>
        <taxon>Oomycota</taxon>
        <taxon>Saprolegniomycetes</taxon>
        <taxon>Saprolegniales</taxon>
        <taxon>Verrucalvaceae</taxon>
        <taxon>Aphanomyces</taxon>
    </lineage>
</organism>
<evidence type="ECO:0000256" key="4">
    <source>
        <dbReference type="ARBA" id="ARBA00022833"/>
    </source>
</evidence>
<dbReference type="Pfam" id="PF00226">
    <property type="entry name" value="DnaJ"/>
    <property type="match status" value="1"/>
</dbReference>
<dbReference type="AlphaFoldDB" id="A0A485LRY2"/>
<dbReference type="Proteomes" id="UP000332933">
    <property type="component" value="Unassembled WGS sequence"/>
</dbReference>
<dbReference type="SUPFAM" id="SSF49493">
    <property type="entry name" value="HSP40/DnaJ peptide-binding domain"/>
    <property type="match status" value="2"/>
</dbReference>
<dbReference type="Pfam" id="PF00684">
    <property type="entry name" value="DnaJ_CXXCXGXG"/>
    <property type="match status" value="1"/>
</dbReference>
<evidence type="ECO:0000256" key="5">
    <source>
        <dbReference type="ARBA" id="ARBA00023186"/>
    </source>
</evidence>
<reference evidence="12 13" key="1">
    <citation type="submission" date="2019-03" db="EMBL/GenBank/DDBJ databases">
        <authorList>
            <person name="Gaulin E."/>
            <person name="Dumas B."/>
        </authorList>
    </citation>
    <scope>NUCLEOTIDE SEQUENCE [LARGE SCALE GENOMIC DNA]</scope>
    <source>
        <strain evidence="12">CBS 568.67</strain>
    </source>
</reference>
<dbReference type="FunFam" id="2.60.260.20:FF:000013">
    <property type="entry name" value="DnaJ subfamily B member 11"/>
    <property type="match status" value="1"/>
</dbReference>
<evidence type="ECO:0000256" key="1">
    <source>
        <dbReference type="ARBA" id="ARBA00022723"/>
    </source>
</evidence>
<dbReference type="SUPFAM" id="SSF46565">
    <property type="entry name" value="Chaperone J-domain"/>
    <property type="match status" value="1"/>
</dbReference>